<keyword evidence="2" id="KW-1133">Transmembrane helix</keyword>
<gene>
    <name evidence="3" type="ORF">BO70DRAFT_357234</name>
</gene>
<dbReference type="VEuPathDB" id="FungiDB:BO70DRAFT_357234"/>
<dbReference type="AlphaFoldDB" id="A0A317X0B3"/>
<evidence type="ECO:0000313" key="3">
    <source>
        <dbReference type="EMBL" id="PWY92089.1"/>
    </source>
</evidence>
<dbReference type="Proteomes" id="UP000247233">
    <property type="component" value="Unassembled WGS sequence"/>
</dbReference>
<evidence type="ECO:0000256" key="2">
    <source>
        <dbReference type="SAM" id="Phobius"/>
    </source>
</evidence>
<feature type="transmembrane region" description="Helical" evidence="2">
    <location>
        <begin position="21"/>
        <end position="41"/>
    </location>
</feature>
<organism evidence="3 4">
    <name type="scientific">Aspergillus heteromorphus CBS 117.55</name>
    <dbReference type="NCBI Taxonomy" id="1448321"/>
    <lineage>
        <taxon>Eukaryota</taxon>
        <taxon>Fungi</taxon>
        <taxon>Dikarya</taxon>
        <taxon>Ascomycota</taxon>
        <taxon>Pezizomycotina</taxon>
        <taxon>Eurotiomycetes</taxon>
        <taxon>Eurotiomycetidae</taxon>
        <taxon>Eurotiales</taxon>
        <taxon>Aspergillaceae</taxon>
        <taxon>Aspergillus</taxon>
        <taxon>Aspergillus subgen. Circumdati</taxon>
    </lineage>
</organism>
<keyword evidence="2" id="KW-0812">Transmembrane</keyword>
<proteinExistence type="predicted"/>
<feature type="non-terminal residue" evidence="3">
    <location>
        <position position="54"/>
    </location>
</feature>
<protein>
    <submittedName>
        <fullName evidence="3">Uncharacterized protein</fullName>
    </submittedName>
</protein>
<evidence type="ECO:0000256" key="1">
    <source>
        <dbReference type="SAM" id="MobiDB-lite"/>
    </source>
</evidence>
<accession>A0A317X0B3</accession>
<feature type="region of interest" description="Disordered" evidence="1">
    <location>
        <begin position="1"/>
        <end position="22"/>
    </location>
</feature>
<dbReference type="GeneID" id="37064223"/>
<name>A0A317X0B3_9EURO</name>
<dbReference type="RefSeq" id="XP_025403828.1">
    <property type="nucleotide sequence ID" value="XM_025541986.1"/>
</dbReference>
<comment type="caution">
    <text evidence="3">The sequence shown here is derived from an EMBL/GenBank/DDBJ whole genome shotgun (WGS) entry which is preliminary data.</text>
</comment>
<evidence type="ECO:0000313" key="4">
    <source>
        <dbReference type="Proteomes" id="UP000247233"/>
    </source>
</evidence>
<sequence>MSILVSVQQKNQKTKKKKEKESTGAPLLQIILFLPFLTWYAPAKSTSTRPFLHF</sequence>
<dbReference type="EMBL" id="MSFL01000001">
    <property type="protein sequence ID" value="PWY92089.1"/>
    <property type="molecule type" value="Genomic_DNA"/>
</dbReference>
<keyword evidence="4" id="KW-1185">Reference proteome</keyword>
<reference evidence="3 4" key="1">
    <citation type="submission" date="2016-12" db="EMBL/GenBank/DDBJ databases">
        <title>The genomes of Aspergillus section Nigri reveals drivers in fungal speciation.</title>
        <authorList>
            <consortium name="DOE Joint Genome Institute"/>
            <person name="Vesth T.C."/>
            <person name="Nybo J."/>
            <person name="Theobald S."/>
            <person name="Brandl J."/>
            <person name="Frisvad J.C."/>
            <person name="Nielsen K.F."/>
            <person name="Lyhne E.K."/>
            <person name="Kogle M.E."/>
            <person name="Kuo A."/>
            <person name="Riley R."/>
            <person name="Clum A."/>
            <person name="Nolan M."/>
            <person name="Lipzen A."/>
            <person name="Salamov A."/>
            <person name="Henrissat B."/>
            <person name="Wiebenga A."/>
            <person name="De Vries R.P."/>
            <person name="Grigoriev I.V."/>
            <person name="Mortensen U.H."/>
            <person name="Andersen M.R."/>
            <person name="Baker S.E."/>
        </authorList>
    </citation>
    <scope>NUCLEOTIDE SEQUENCE [LARGE SCALE GENOMIC DNA]</scope>
    <source>
        <strain evidence="3 4">CBS 117.55</strain>
    </source>
</reference>
<keyword evidence="2" id="KW-0472">Membrane</keyword>